<keyword evidence="5" id="KW-0963">Cytoplasm</keyword>
<keyword evidence="4" id="KW-0813">Transport</keyword>
<dbReference type="PANTHER" id="PTHR45949">
    <property type="entry name" value="SORTING NEXIN-4"/>
    <property type="match status" value="1"/>
</dbReference>
<feature type="compositionally biased region" description="Basic and acidic residues" evidence="9">
    <location>
        <begin position="135"/>
        <end position="155"/>
    </location>
</feature>
<evidence type="ECO:0000256" key="9">
    <source>
        <dbReference type="SAM" id="MobiDB-lite"/>
    </source>
</evidence>
<keyword evidence="7" id="KW-0472">Membrane</keyword>
<feature type="domain" description="PX" evidence="10">
    <location>
        <begin position="313"/>
        <end position="424"/>
    </location>
</feature>
<protein>
    <recommendedName>
        <fullName evidence="10">PX domain-containing protein</fullName>
    </recommendedName>
</protein>
<accession>A0AAU9JSZ4</accession>
<dbReference type="EMBL" id="CAJZBQ010000046">
    <property type="protein sequence ID" value="CAG9328730.1"/>
    <property type="molecule type" value="Genomic_DNA"/>
</dbReference>
<dbReference type="Pfam" id="PF00787">
    <property type="entry name" value="PX"/>
    <property type="match status" value="1"/>
</dbReference>
<dbReference type="GO" id="GO:0000422">
    <property type="term" value="P:autophagy of mitochondrion"/>
    <property type="evidence" value="ECO:0007669"/>
    <property type="project" value="TreeGrafter"/>
</dbReference>
<evidence type="ECO:0000313" key="12">
    <source>
        <dbReference type="Proteomes" id="UP001162131"/>
    </source>
</evidence>
<evidence type="ECO:0000256" key="6">
    <source>
        <dbReference type="ARBA" id="ARBA00023121"/>
    </source>
</evidence>
<keyword evidence="12" id="KW-1185">Reference proteome</keyword>
<evidence type="ECO:0000256" key="5">
    <source>
        <dbReference type="ARBA" id="ARBA00022490"/>
    </source>
</evidence>
<proteinExistence type="inferred from homology"/>
<dbReference type="GO" id="GO:0061709">
    <property type="term" value="P:reticulophagy"/>
    <property type="evidence" value="ECO:0007669"/>
    <property type="project" value="TreeGrafter"/>
</dbReference>
<evidence type="ECO:0000256" key="1">
    <source>
        <dbReference type="ARBA" id="ARBA00004184"/>
    </source>
</evidence>
<evidence type="ECO:0000256" key="7">
    <source>
        <dbReference type="ARBA" id="ARBA00023136"/>
    </source>
</evidence>
<evidence type="ECO:0000313" key="11">
    <source>
        <dbReference type="EMBL" id="CAG9328730.1"/>
    </source>
</evidence>
<feature type="region of interest" description="Disordered" evidence="9">
    <location>
        <begin position="110"/>
        <end position="155"/>
    </location>
</feature>
<dbReference type="GO" id="GO:0005769">
    <property type="term" value="C:early endosome"/>
    <property type="evidence" value="ECO:0007669"/>
    <property type="project" value="TreeGrafter"/>
</dbReference>
<organism evidence="11 12">
    <name type="scientific">Blepharisma stoltei</name>
    <dbReference type="NCBI Taxonomy" id="1481888"/>
    <lineage>
        <taxon>Eukaryota</taxon>
        <taxon>Sar</taxon>
        <taxon>Alveolata</taxon>
        <taxon>Ciliophora</taxon>
        <taxon>Postciliodesmatophora</taxon>
        <taxon>Heterotrichea</taxon>
        <taxon>Heterotrichida</taxon>
        <taxon>Blepharismidae</taxon>
        <taxon>Blepharisma</taxon>
    </lineage>
</organism>
<dbReference type="GO" id="GO:0000407">
    <property type="term" value="C:phagophore assembly site"/>
    <property type="evidence" value="ECO:0007669"/>
    <property type="project" value="TreeGrafter"/>
</dbReference>
<dbReference type="SMART" id="SM00312">
    <property type="entry name" value="PX"/>
    <property type="match status" value="1"/>
</dbReference>
<dbReference type="GO" id="GO:0032456">
    <property type="term" value="P:endocytic recycling"/>
    <property type="evidence" value="ECO:0007669"/>
    <property type="project" value="TreeGrafter"/>
</dbReference>
<name>A0AAU9JSZ4_9CILI</name>
<sequence length="670" mass="77628">MEIPISQLSFSDREQRYYSAEFENLTSDQFCPIFDRELNGQAAASFFRLLKIDDSDLTKIWELVSERRSSIKFWNFMAAMRLCSAKKQGLPIVKENYMKEQNILARKRRESLQAAQKIPNKPDSEENKSGTSSEGDQKVKSADRASSDGKINEIFPKMEDAKERRIIEKNYFEEEKNKINDISRGESDAMIEKRQNFLQMRPENSKKIAADEELSNNLEKNRRKSLENPTEIPLQISLEIPNNNEKYMHARSLTTPNPSPIPDPMPDPNAARIPSNVNKVPIKMPSIPKLYVSPLGRIDEEGSGNSSSSKDPDITVENPTLVSSGWFGSTSYYVYTVTTRANGKIYSVKRRFNDLDWMHNLLIEKYKGFIIPPRPEKTYIKTMTEKFLEERRSQMEKYLNIIAKHPILGSSTAFKVFTQTPNEKFEREKQKAEESHENLEFKSLEDAYDQVVSIVQNKLQIMLSQKIMPFSKEMSNIEDKVLKIEAPIQALSASFSNWTQRQFDSLKSFDSFMIPDLPDFNDLIRRYKTIAHTNINDLNKLSLEFHEEFLRLEGLKQAINSYKSTLDEYAQQETLISRKLSKHKSSSDEDTAARYLSEIQKTQDNLDRISKNISQIEENLEKENASLDENRRVHLVETITEIARNQKKYYESASTFWQDALYSLEVSKEI</sequence>
<dbReference type="PROSITE" id="PS50195">
    <property type="entry name" value="PX"/>
    <property type="match status" value="1"/>
</dbReference>
<feature type="coiled-coil region" evidence="8">
    <location>
        <begin position="552"/>
        <end position="633"/>
    </location>
</feature>
<evidence type="ECO:0000256" key="2">
    <source>
        <dbReference type="ARBA" id="ARBA00004496"/>
    </source>
</evidence>
<evidence type="ECO:0000256" key="8">
    <source>
        <dbReference type="SAM" id="Coils"/>
    </source>
</evidence>
<keyword evidence="8" id="KW-0175">Coiled coil</keyword>
<dbReference type="Gene3D" id="3.30.1520.10">
    <property type="entry name" value="Phox-like domain"/>
    <property type="match status" value="1"/>
</dbReference>
<dbReference type="Proteomes" id="UP001162131">
    <property type="component" value="Unassembled WGS sequence"/>
</dbReference>
<dbReference type="AlphaFoldDB" id="A0AAU9JSZ4"/>
<dbReference type="SUPFAM" id="SSF64268">
    <property type="entry name" value="PX domain"/>
    <property type="match status" value="1"/>
</dbReference>
<evidence type="ECO:0000256" key="3">
    <source>
        <dbReference type="ARBA" id="ARBA00010883"/>
    </source>
</evidence>
<dbReference type="PANTHER" id="PTHR45949:SF2">
    <property type="entry name" value="SORTING NEXIN-4"/>
    <property type="match status" value="1"/>
</dbReference>
<dbReference type="InterPro" id="IPR001683">
    <property type="entry name" value="PX_dom"/>
</dbReference>
<dbReference type="GO" id="GO:0034727">
    <property type="term" value="P:piecemeal microautophagy of the nucleus"/>
    <property type="evidence" value="ECO:0007669"/>
    <property type="project" value="TreeGrafter"/>
</dbReference>
<evidence type="ECO:0000259" key="10">
    <source>
        <dbReference type="PROSITE" id="PS50195"/>
    </source>
</evidence>
<dbReference type="InterPro" id="IPR027267">
    <property type="entry name" value="AH/BAR_dom_sf"/>
</dbReference>
<dbReference type="Gene3D" id="1.20.1270.60">
    <property type="entry name" value="Arfaptin homology (AH) domain/BAR domain"/>
    <property type="match status" value="1"/>
</dbReference>
<keyword evidence="6" id="KW-0446">Lipid-binding</keyword>
<comment type="caution">
    <text evidence="11">The sequence shown here is derived from an EMBL/GenBank/DDBJ whole genome shotgun (WGS) entry which is preliminary data.</text>
</comment>
<dbReference type="InterPro" id="IPR036871">
    <property type="entry name" value="PX_dom_sf"/>
</dbReference>
<dbReference type="GO" id="GO:0015031">
    <property type="term" value="P:protein transport"/>
    <property type="evidence" value="ECO:0007669"/>
    <property type="project" value="TreeGrafter"/>
</dbReference>
<dbReference type="GO" id="GO:0035091">
    <property type="term" value="F:phosphatidylinositol binding"/>
    <property type="evidence" value="ECO:0007669"/>
    <property type="project" value="InterPro"/>
</dbReference>
<evidence type="ECO:0000256" key="4">
    <source>
        <dbReference type="ARBA" id="ARBA00022448"/>
    </source>
</evidence>
<comment type="similarity">
    <text evidence="3">Belongs to the sorting nexin family.</text>
</comment>
<reference evidence="11" key="1">
    <citation type="submission" date="2021-09" db="EMBL/GenBank/DDBJ databases">
        <authorList>
            <consortium name="AG Swart"/>
            <person name="Singh M."/>
            <person name="Singh A."/>
            <person name="Seah K."/>
            <person name="Emmerich C."/>
        </authorList>
    </citation>
    <scope>NUCLEOTIDE SEQUENCE</scope>
    <source>
        <strain evidence="11">ATCC30299</strain>
    </source>
</reference>
<gene>
    <name evidence="11" type="ORF">BSTOLATCC_MIC46721</name>
</gene>
<dbReference type="Gene3D" id="1.10.238.10">
    <property type="entry name" value="EF-hand"/>
    <property type="match status" value="1"/>
</dbReference>
<comment type="subcellular location">
    <subcellularLocation>
        <location evidence="2">Cytoplasm</location>
    </subcellularLocation>
    <subcellularLocation>
        <location evidence="1">Endomembrane system</location>
        <topology evidence="1">Peripheral membrane protein</topology>
    </subcellularLocation>
</comment>